<reference evidence="1 2" key="1">
    <citation type="submission" date="2019-01" db="EMBL/GenBank/DDBJ databases">
        <authorList>
            <person name="Chen W.-M."/>
        </authorList>
    </citation>
    <scope>NUCLEOTIDE SEQUENCE [LARGE SCALE GENOMIC DNA]</scope>
    <source>
        <strain evidence="1 2">FSY-9</strain>
    </source>
</reference>
<comment type="caution">
    <text evidence="1">The sequence shown here is derived from an EMBL/GenBank/DDBJ whole genome shotgun (WGS) entry which is preliminary data.</text>
</comment>
<dbReference type="GO" id="GO:0003697">
    <property type="term" value="F:single-stranded DNA binding"/>
    <property type="evidence" value="ECO:0007669"/>
    <property type="project" value="InterPro"/>
</dbReference>
<dbReference type="AlphaFoldDB" id="A0A3S2Y4N5"/>
<dbReference type="EMBL" id="SACO01000016">
    <property type="protein sequence ID" value="RVU03380.1"/>
    <property type="molecule type" value="Genomic_DNA"/>
</dbReference>
<dbReference type="InterPro" id="IPR036590">
    <property type="entry name" value="SRAP-like"/>
</dbReference>
<dbReference type="Pfam" id="PF02586">
    <property type="entry name" value="SRAP"/>
    <property type="match status" value="1"/>
</dbReference>
<evidence type="ECO:0000313" key="2">
    <source>
        <dbReference type="Proteomes" id="UP000282837"/>
    </source>
</evidence>
<dbReference type="RefSeq" id="WP_127711472.1">
    <property type="nucleotide sequence ID" value="NZ_SACO01000016.1"/>
</dbReference>
<accession>A0A3S2Y4N5</accession>
<keyword evidence="2" id="KW-1185">Reference proteome</keyword>
<dbReference type="OrthoDB" id="9782620at2"/>
<dbReference type="Proteomes" id="UP000282837">
    <property type="component" value="Unassembled WGS sequence"/>
</dbReference>
<organism evidence="1 2">
    <name type="scientific">Novosphingobium umbonatum</name>
    <dbReference type="NCBI Taxonomy" id="1908524"/>
    <lineage>
        <taxon>Bacteria</taxon>
        <taxon>Pseudomonadati</taxon>
        <taxon>Pseudomonadota</taxon>
        <taxon>Alphaproteobacteria</taxon>
        <taxon>Sphingomonadales</taxon>
        <taxon>Sphingomonadaceae</taxon>
        <taxon>Novosphingobium</taxon>
    </lineage>
</organism>
<evidence type="ECO:0000313" key="1">
    <source>
        <dbReference type="EMBL" id="RVU03380.1"/>
    </source>
</evidence>
<name>A0A3S2Y4N5_9SPHN</name>
<protein>
    <submittedName>
        <fullName evidence="1">DUF159 family protein</fullName>
    </submittedName>
</protein>
<gene>
    <name evidence="1" type="ORF">EOE18_16300</name>
</gene>
<dbReference type="InterPro" id="IPR003738">
    <property type="entry name" value="SRAP"/>
</dbReference>
<dbReference type="Gene3D" id="3.90.1680.10">
    <property type="entry name" value="SOS response associated peptidase-like"/>
    <property type="match status" value="1"/>
</dbReference>
<proteinExistence type="predicted"/>
<sequence>MSAAYRLEATAAQIAQSLRADVAGDVWPGGQVSPASYVPVVVSNREKGRHLVPRLWGVPPPPNARDPYVVPFVRNLDSPFWIGNLRHTQFRCLVPMTGFLRRGEWFTATDQPVFACAGLWRDSEIPSFAIITCGEGQPMPLLLTPETYDIWLHADFKLARKLVGSAASA</sequence>
<dbReference type="GO" id="GO:0106300">
    <property type="term" value="P:protein-DNA covalent cross-linking repair"/>
    <property type="evidence" value="ECO:0007669"/>
    <property type="project" value="InterPro"/>
</dbReference>
<dbReference type="SUPFAM" id="SSF143081">
    <property type="entry name" value="BB1717-like"/>
    <property type="match status" value="1"/>
</dbReference>